<dbReference type="Pfam" id="PF01535">
    <property type="entry name" value="PPR"/>
    <property type="match status" value="1"/>
</dbReference>
<comment type="subunit">
    <text evidence="4">Binds to mitochondrial small subunit 15S rRNA.</text>
</comment>
<comment type="function">
    <text evidence="3">Regulates mitochondrial small subunit maturation by controlling 15S rRNA 5'-end processing. Localizes to the 5' precursor of the 15S rRNA in a position that is subsequently occupied by mS47 in the mature yeast mtSSU. Uses structure and sequence-specific RNA recognition, binding to a single-stranded region of the precursor and specifically recognizing bases -6 to -1. The exchange of Ccm1 for mS47 is coupled to the irreversible removal of precursor rRNA that is accompanied by conformational changes of the mitoribosomal proteins uS5m and mS26. These conformational changes signal completion of 5'-end rRNA processing through protection of the mature 5'-end of the 15S rRNA and stabilization of mS47. The removal of the 5' precursor together with the dissociation of Ccm1 may be catalyzed by the 5'-3' exoribonuclease Pet127. Involved in the specific removal of group I introns in mitochondrial encoded transcripts.</text>
</comment>
<feature type="region of interest" description="Disordered" evidence="6">
    <location>
        <begin position="123"/>
        <end position="149"/>
    </location>
</feature>
<feature type="region of interest" description="Disordered" evidence="6">
    <location>
        <begin position="463"/>
        <end position="494"/>
    </location>
</feature>
<sequence length="717" mass="82319">SEFQEFEEVNLWSYSGPHFKSTDYLYSVFLKLPPNIPPKKFKLNYFMENNGKHDVDGHFGVLSRWFKEIERNMYLSSIEDLVFAFREKAQVSENISDNSQVYNFQIYRKDAIRCLRIRAKDQGQTRYAPDRSNPLGSDTDLMGSTSRNTQKTRVEMLRGIGKYNPSRSVTSTSSSVIQEYSPLYRMLTGIRGLKNVAKLNRIQPTQRVLYSTKLFNKKNAPSKSTESLDPKSKGSSGYKLASNYDNEPKDANSYNTSENPSLKAKDKPVASEETNLEQLGIKQVKYTDPYILSEMFEKYVKRNQPFEALHLVNLYSNSSQSTVLWNQIIGLHASIGNKNKAYKAFVDMRKRSFKPNAQTFTHLLNAYSKSVSPTAATEAREIYNNIGKYLPKPSIIHTNVLLRVYATHGNTSSMEELYQSMPKTGPNVPDLITYTTLIRYHCELLRVSVDKYKVSESSSFDKNAKADSLKDKNSRESSTDLKIPSSIKDNLQSTNSGTIKKYKGRSLSRIENSKIDSPTDIFLTIRYLWDDYCDDLIRRSRKYQIESGLKVDEKTPELSIDTEIVFLMLRAGMDIFRIPKNYKLGRKALKSVLKLYIPYSQVNNKEIHSTSIKTGKNQYIVEKPILHYVTRPHMKNGVSFPAFDDYILNMILALGSRVREEYACTKIWNYAEEQVGNGFNFSLQNFTTYFKILGSKLNRDLLESLPRKQTGEKQNKA</sequence>
<dbReference type="PANTHER" id="PTHR47447">
    <property type="entry name" value="OS03G0856100 PROTEIN"/>
    <property type="match status" value="1"/>
</dbReference>
<keyword evidence="8" id="KW-1185">Reference proteome</keyword>
<keyword evidence="2" id="KW-0677">Repeat</keyword>
<protein>
    <recommendedName>
        <fullName evidence="9">Pentacotripeptide-repeat region of PRORP domain-containing protein</fullName>
    </recommendedName>
</protein>
<dbReference type="PROSITE" id="PS51375">
    <property type="entry name" value="PPR"/>
    <property type="match status" value="1"/>
</dbReference>
<dbReference type="STRING" id="133381.A0A2T9ZBL1"/>
<name>A0A2T9ZBL1_9FUNG</name>
<dbReference type="InterPro" id="IPR002885">
    <property type="entry name" value="PPR_rpt"/>
</dbReference>
<dbReference type="AlphaFoldDB" id="A0A2T9ZBL1"/>
<accession>A0A2T9ZBL1</accession>
<dbReference type="PANTHER" id="PTHR47447:SF21">
    <property type="entry name" value="PENTACOTRIPEPTIDE-REPEAT REGION OF PRORP DOMAIN-CONTAINING PROTEIN"/>
    <property type="match status" value="1"/>
</dbReference>
<evidence type="ECO:0000256" key="3">
    <source>
        <dbReference type="ARBA" id="ARBA00044493"/>
    </source>
</evidence>
<comment type="similarity">
    <text evidence="1">Belongs to the CCM1 family.</text>
</comment>
<dbReference type="InterPro" id="IPR011990">
    <property type="entry name" value="TPR-like_helical_dom_sf"/>
</dbReference>
<dbReference type="OrthoDB" id="185373at2759"/>
<gene>
    <name evidence="7" type="ORF">BB560_003598</name>
</gene>
<dbReference type="Pfam" id="PF13041">
    <property type="entry name" value="PPR_2"/>
    <property type="match status" value="1"/>
</dbReference>
<feature type="compositionally biased region" description="Basic and acidic residues" evidence="6">
    <location>
        <begin position="463"/>
        <end position="479"/>
    </location>
</feature>
<dbReference type="EMBL" id="MBFS01000680">
    <property type="protein sequence ID" value="PVV01971.1"/>
    <property type="molecule type" value="Genomic_DNA"/>
</dbReference>
<evidence type="ECO:0000256" key="6">
    <source>
        <dbReference type="SAM" id="MobiDB-lite"/>
    </source>
</evidence>
<evidence type="ECO:0000256" key="5">
    <source>
        <dbReference type="PROSITE-ProRule" id="PRU00708"/>
    </source>
</evidence>
<reference evidence="7 8" key="1">
    <citation type="journal article" date="2018" name="MBio">
        <title>Comparative Genomics Reveals the Core Gene Toolbox for the Fungus-Insect Symbiosis.</title>
        <authorList>
            <person name="Wang Y."/>
            <person name="Stata M."/>
            <person name="Wang W."/>
            <person name="Stajich J.E."/>
            <person name="White M.M."/>
            <person name="Moncalvo J.M."/>
        </authorList>
    </citation>
    <scope>NUCLEOTIDE SEQUENCE [LARGE SCALE GENOMIC DNA]</scope>
    <source>
        <strain evidence="7 8">SC-DP-2</strain>
    </source>
</reference>
<evidence type="ECO:0000256" key="4">
    <source>
        <dbReference type="ARBA" id="ARBA00044511"/>
    </source>
</evidence>
<evidence type="ECO:0000256" key="1">
    <source>
        <dbReference type="ARBA" id="ARBA00006192"/>
    </source>
</evidence>
<feature type="repeat" description="PPR" evidence="5">
    <location>
        <begin position="321"/>
        <end position="355"/>
    </location>
</feature>
<organism evidence="7 8">
    <name type="scientific">Smittium megazygosporum</name>
    <dbReference type="NCBI Taxonomy" id="133381"/>
    <lineage>
        <taxon>Eukaryota</taxon>
        <taxon>Fungi</taxon>
        <taxon>Fungi incertae sedis</taxon>
        <taxon>Zoopagomycota</taxon>
        <taxon>Kickxellomycotina</taxon>
        <taxon>Harpellomycetes</taxon>
        <taxon>Harpellales</taxon>
        <taxon>Legeriomycetaceae</taxon>
        <taxon>Smittium</taxon>
    </lineage>
</organism>
<dbReference type="Gene3D" id="1.25.40.10">
    <property type="entry name" value="Tetratricopeptide repeat domain"/>
    <property type="match status" value="1"/>
</dbReference>
<feature type="non-terminal residue" evidence="7">
    <location>
        <position position="1"/>
    </location>
</feature>
<comment type="caution">
    <text evidence="7">The sequence shown here is derived from an EMBL/GenBank/DDBJ whole genome shotgun (WGS) entry which is preliminary data.</text>
</comment>
<evidence type="ECO:0008006" key="9">
    <source>
        <dbReference type="Google" id="ProtNLM"/>
    </source>
</evidence>
<evidence type="ECO:0000313" key="7">
    <source>
        <dbReference type="EMBL" id="PVV01971.1"/>
    </source>
</evidence>
<feature type="region of interest" description="Disordered" evidence="6">
    <location>
        <begin position="219"/>
        <end position="274"/>
    </location>
</feature>
<evidence type="ECO:0000313" key="8">
    <source>
        <dbReference type="Proteomes" id="UP000245609"/>
    </source>
</evidence>
<dbReference type="Proteomes" id="UP000245609">
    <property type="component" value="Unassembled WGS sequence"/>
</dbReference>
<proteinExistence type="inferred from homology"/>
<evidence type="ECO:0000256" key="2">
    <source>
        <dbReference type="ARBA" id="ARBA00022737"/>
    </source>
</evidence>